<evidence type="ECO:0000313" key="4">
    <source>
        <dbReference type="Proteomes" id="UP000051682"/>
    </source>
</evidence>
<evidence type="ECO:0000313" key="3">
    <source>
        <dbReference type="EMBL" id="KQK24274.1"/>
    </source>
</evidence>
<dbReference type="EMBL" id="LLYZ01000021">
    <property type="protein sequence ID" value="KQK24274.1"/>
    <property type="molecule type" value="Genomic_DNA"/>
</dbReference>
<dbReference type="PROSITE" id="PS51257">
    <property type="entry name" value="PROKAR_LIPOPROTEIN"/>
    <property type="match status" value="1"/>
</dbReference>
<sequence length="152" mass="17243">MKRLYFFGLLILTITSCATEKPNVSPLSSSFYSEAKKGEAEAATNSFSINIDENVNAAEISNLISSFPKFKNSAVNEEVNSLKYTLQNYLYAIDSGNISGKEKTLKNLEKSYKKIQKLRKYLNRDDDAVLNRYLVRLKTNVTFIEDSMNSKK</sequence>
<comment type="caution">
    <text evidence="3">The sequence shown here is derived from an EMBL/GenBank/DDBJ whole genome shotgun (WGS) entry which is preliminary data.</text>
</comment>
<dbReference type="Proteomes" id="UP000051682">
    <property type="component" value="Unassembled WGS sequence"/>
</dbReference>
<name>A0A0Q3SGH9_9FLAO</name>
<evidence type="ECO:0000256" key="1">
    <source>
        <dbReference type="SAM" id="Coils"/>
    </source>
</evidence>
<accession>A0A0Q3SGH9</accession>
<feature type="signal peptide" evidence="2">
    <location>
        <begin position="1"/>
        <end position="18"/>
    </location>
</feature>
<dbReference type="RefSeq" id="WP_056017634.1">
    <property type="nucleotide sequence ID" value="NZ_LLYZ01000021.1"/>
</dbReference>
<proteinExistence type="predicted"/>
<dbReference type="OrthoDB" id="1450592at2"/>
<keyword evidence="4" id="KW-1185">Reference proteome</keyword>
<evidence type="ECO:0000256" key="2">
    <source>
        <dbReference type="SAM" id="SignalP"/>
    </source>
</evidence>
<keyword evidence="1" id="KW-0175">Coiled coil</keyword>
<dbReference type="STRING" id="452084.AR438_16725"/>
<feature type="chain" id="PRO_5006207417" description="Lipoprotein" evidence="2">
    <location>
        <begin position="19"/>
        <end position="152"/>
    </location>
</feature>
<gene>
    <name evidence="3" type="ORF">AR438_16725</name>
</gene>
<protein>
    <recommendedName>
        <fullName evidence="5">Lipoprotein</fullName>
    </recommendedName>
</protein>
<dbReference type="AlphaFoldDB" id="A0A0Q3SGH9"/>
<keyword evidence="2" id="KW-0732">Signal</keyword>
<organism evidence="3 4">
    <name type="scientific">Chryseobacterium aquaticum</name>
    <dbReference type="NCBI Taxonomy" id="452084"/>
    <lineage>
        <taxon>Bacteria</taxon>
        <taxon>Pseudomonadati</taxon>
        <taxon>Bacteroidota</taxon>
        <taxon>Flavobacteriia</taxon>
        <taxon>Flavobacteriales</taxon>
        <taxon>Weeksellaceae</taxon>
        <taxon>Chryseobacterium group</taxon>
        <taxon>Chryseobacterium</taxon>
    </lineage>
</organism>
<feature type="coiled-coil region" evidence="1">
    <location>
        <begin position="98"/>
        <end position="125"/>
    </location>
</feature>
<evidence type="ECO:0008006" key="5">
    <source>
        <dbReference type="Google" id="ProtNLM"/>
    </source>
</evidence>
<reference evidence="3 4" key="1">
    <citation type="submission" date="2015-10" db="EMBL/GenBank/DDBJ databases">
        <title>Chryseobacterium aquaticum genome.</title>
        <authorList>
            <person name="Newman J.D."/>
            <person name="Ferguson M.B."/>
            <person name="Miller J.R."/>
        </authorList>
    </citation>
    <scope>NUCLEOTIDE SEQUENCE [LARGE SCALE GENOMIC DNA]</scope>
    <source>
        <strain evidence="3 4">KCTC 12483</strain>
    </source>
</reference>